<dbReference type="AlphaFoldDB" id="A0A1R1B1M2"/>
<dbReference type="GO" id="GO:0022857">
    <property type="term" value="F:transmembrane transporter activity"/>
    <property type="evidence" value="ECO:0007669"/>
    <property type="project" value="InterPro"/>
</dbReference>
<evidence type="ECO:0000313" key="10">
    <source>
        <dbReference type="Proteomes" id="UP000187074"/>
    </source>
</evidence>
<sequence>MPSSIRLLHNGFVRAILISNVCSQLGIWIRNFAVLLYVMDMTGGNAFAISMISVAEYGPIFLFSFIGGVFADRWRPKATIVWCEILSACSVLIVFLMLESGSWGAVFFATLCSSILSQFAQPSGMKLFKIHVRDEEASIGMSLLQTLFSLFMIIGPILGTWVFQQWGMSAALVLTSGLFMLSALAMLFVPKNQEASINTTTAVPSVLHDMADGIRYVLFKRDLLRLSLCFMVVGLGVGLISPLSVFLVTERLGLSAQDLQWITIPYGVGEILGGIVTFMLASRIAPGRLLMMGLIVNGAGILLLGQSTVLWLTMLSQFLIALLQPAIFIGNHTLVMQQTEQAYIGRVTGVRTPLMTGAMLITMGCSWLLKQTMSLTYVYVLAGACFLAGFLMILPLLRHGNHMMSGRGEATET</sequence>
<dbReference type="OrthoDB" id="2942684at2"/>
<evidence type="ECO:0000256" key="6">
    <source>
        <dbReference type="ARBA" id="ARBA00023136"/>
    </source>
</evidence>
<dbReference type="Proteomes" id="UP000187074">
    <property type="component" value="Unassembled WGS sequence"/>
</dbReference>
<feature type="transmembrane region" description="Helical" evidence="7">
    <location>
        <begin position="348"/>
        <end position="369"/>
    </location>
</feature>
<comment type="subcellular location">
    <subcellularLocation>
        <location evidence="1">Cell membrane</location>
        <topology evidence="1">Multi-pass membrane protein</topology>
    </subcellularLocation>
</comment>
<feature type="transmembrane region" description="Helical" evidence="7">
    <location>
        <begin position="45"/>
        <end position="71"/>
    </location>
</feature>
<evidence type="ECO:0000256" key="1">
    <source>
        <dbReference type="ARBA" id="ARBA00004651"/>
    </source>
</evidence>
<gene>
    <name evidence="9" type="ORF">BK123_12565</name>
</gene>
<evidence type="ECO:0000256" key="5">
    <source>
        <dbReference type="ARBA" id="ARBA00022989"/>
    </source>
</evidence>
<feature type="transmembrane region" description="Helical" evidence="7">
    <location>
        <begin position="78"/>
        <end position="97"/>
    </location>
</feature>
<feature type="transmembrane region" description="Helical" evidence="7">
    <location>
        <begin position="12"/>
        <end position="39"/>
    </location>
</feature>
<keyword evidence="4 7" id="KW-0812">Transmembrane</keyword>
<evidence type="ECO:0000256" key="4">
    <source>
        <dbReference type="ARBA" id="ARBA00022692"/>
    </source>
</evidence>
<reference evidence="9 10" key="1">
    <citation type="submission" date="2016-11" db="EMBL/GenBank/DDBJ databases">
        <title>Paenibacillus species isolates.</title>
        <authorList>
            <person name="Beno S.M."/>
        </authorList>
    </citation>
    <scope>NUCLEOTIDE SEQUENCE [LARGE SCALE GENOMIC DNA]</scope>
    <source>
        <strain evidence="9 10">FSL F4-0100</strain>
    </source>
</reference>
<evidence type="ECO:0000256" key="7">
    <source>
        <dbReference type="SAM" id="Phobius"/>
    </source>
</evidence>
<name>A0A1R1B1M2_PAELA</name>
<proteinExistence type="predicted"/>
<protein>
    <submittedName>
        <fullName evidence="9">MFS transporter</fullName>
    </submittedName>
</protein>
<feature type="transmembrane region" description="Helical" evidence="7">
    <location>
        <begin position="259"/>
        <end position="282"/>
    </location>
</feature>
<dbReference type="STRING" id="1401.BK123_12565"/>
<dbReference type="InterPro" id="IPR036259">
    <property type="entry name" value="MFS_trans_sf"/>
</dbReference>
<feature type="domain" description="Major facilitator superfamily (MFS) profile" evidence="8">
    <location>
        <begin position="222"/>
        <end position="413"/>
    </location>
</feature>
<feature type="transmembrane region" description="Helical" evidence="7">
    <location>
        <begin position="318"/>
        <end position="336"/>
    </location>
</feature>
<dbReference type="PANTHER" id="PTHR43266:SF8">
    <property type="entry name" value="MACROLIDE-EFFLUX PROTEIN"/>
    <property type="match status" value="1"/>
</dbReference>
<dbReference type="Pfam" id="PF07690">
    <property type="entry name" value="MFS_1"/>
    <property type="match status" value="2"/>
</dbReference>
<evidence type="ECO:0000256" key="2">
    <source>
        <dbReference type="ARBA" id="ARBA00022448"/>
    </source>
</evidence>
<dbReference type="EMBL" id="MRTF01000004">
    <property type="protein sequence ID" value="OME92713.1"/>
    <property type="molecule type" value="Genomic_DNA"/>
</dbReference>
<dbReference type="InterPro" id="IPR011701">
    <property type="entry name" value="MFS"/>
</dbReference>
<feature type="transmembrane region" description="Helical" evidence="7">
    <location>
        <begin position="289"/>
        <end position="312"/>
    </location>
</feature>
<keyword evidence="6 7" id="KW-0472">Membrane</keyword>
<comment type="caution">
    <text evidence="9">The sequence shown here is derived from an EMBL/GenBank/DDBJ whole genome shotgun (WGS) entry which is preliminary data.</text>
</comment>
<feature type="transmembrane region" description="Helical" evidence="7">
    <location>
        <begin position="169"/>
        <end position="189"/>
    </location>
</feature>
<dbReference type="GO" id="GO:0005886">
    <property type="term" value="C:plasma membrane"/>
    <property type="evidence" value="ECO:0007669"/>
    <property type="project" value="UniProtKB-SubCell"/>
</dbReference>
<keyword evidence="5 7" id="KW-1133">Transmembrane helix</keyword>
<dbReference type="CDD" id="cd06173">
    <property type="entry name" value="MFS_MefA_like"/>
    <property type="match status" value="1"/>
</dbReference>
<dbReference type="PROSITE" id="PS50850">
    <property type="entry name" value="MFS"/>
    <property type="match status" value="1"/>
</dbReference>
<dbReference type="PANTHER" id="PTHR43266">
    <property type="entry name" value="MACROLIDE-EFFLUX PROTEIN"/>
    <property type="match status" value="1"/>
</dbReference>
<feature type="transmembrane region" description="Helical" evidence="7">
    <location>
        <begin position="141"/>
        <end position="163"/>
    </location>
</feature>
<dbReference type="RefSeq" id="WP_076322745.1">
    <property type="nucleotide sequence ID" value="NZ_MRTF01000004.1"/>
</dbReference>
<keyword evidence="3" id="KW-1003">Cell membrane</keyword>
<organism evidence="9 10">
    <name type="scientific">Paenibacillus lautus</name>
    <name type="common">Bacillus lautus</name>
    <dbReference type="NCBI Taxonomy" id="1401"/>
    <lineage>
        <taxon>Bacteria</taxon>
        <taxon>Bacillati</taxon>
        <taxon>Bacillota</taxon>
        <taxon>Bacilli</taxon>
        <taxon>Bacillales</taxon>
        <taxon>Paenibacillaceae</taxon>
        <taxon>Paenibacillus</taxon>
    </lineage>
</organism>
<feature type="transmembrane region" description="Helical" evidence="7">
    <location>
        <begin position="103"/>
        <end position="120"/>
    </location>
</feature>
<evidence type="ECO:0000259" key="8">
    <source>
        <dbReference type="PROSITE" id="PS50850"/>
    </source>
</evidence>
<evidence type="ECO:0000256" key="3">
    <source>
        <dbReference type="ARBA" id="ARBA00022475"/>
    </source>
</evidence>
<dbReference type="Gene3D" id="1.20.1250.20">
    <property type="entry name" value="MFS general substrate transporter like domains"/>
    <property type="match status" value="2"/>
</dbReference>
<dbReference type="SUPFAM" id="SSF103473">
    <property type="entry name" value="MFS general substrate transporter"/>
    <property type="match status" value="1"/>
</dbReference>
<keyword evidence="2" id="KW-0813">Transport</keyword>
<feature type="transmembrane region" description="Helical" evidence="7">
    <location>
        <begin position="223"/>
        <end position="247"/>
    </location>
</feature>
<feature type="transmembrane region" description="Helical" evidence="7">
    <location>
        <begin position="375"/>
        <end position="397"/>
    </location>
</feature>
<evidence type="ECO:0000313" key="9">
    <source>
        <dbReference type="EMBL" id="OME92713.1"/>
    </source>
</evidence>
<dbReference type="InterPro" id="IPR020846">
    <property type="entry name" value="MFS_dom"/>
</dbReference>
<accession>A0A1R1B1M2</accession>